<evidence type="ECO:0000313" key="2">
    <source>
        <dbReference type="Proteomes" id="UP000005380"/>
    </source>
</evidence>
<dbReference type="EMBL" id="CP007030">
    <property type="protein sequence ID" value="AHF02211.1"/>
    <property type="molecule type" value="Genomic_DNA"/>
</dbReference>
<reference evidence="1 2" key="1">
    <citation type="submission" date="2013-12" db="EMBL/GenBank/DDBJ databases">
        <authorList>
            <consortium name="DOE Joint Genome Institute"/>
            <person name="Kappler U."/>
            <person name="Huntemann M."/>
            <person name="Han J."/>
            <person name="Chen A."/>
            <person name="Kyrpides N."/>
            <person name="Mavromatis K."/>
            <person name="Markowitz V."/>
            <person name="Palaniappan K."/>
            <person name="Ivanova N."/>
            <person name="Schaumberg A."/>
            <person name="Pati A."/>
            <person name="Liolios K."/>
            <person name="Nordberg H.P."/>
            <person name="Cantor M.N."/>
            <person name="Hua S.X."/>
            <person name="Woyke T."/>
        </authorList>
    </citation>
    <scope>NUCLEOTIDE SEQUENCE [LARGE SCALE GENOMIC DNA]</scope>
    <source>
        <strain evidence="2">AL2</strain>
    </source>
</reference>
<protein>
    <submittedName>
        <fullName evidence="1">Uncharacterized protein</fullName>
    </submittedName>
</protein>
<dbReference type="HOGENOM" id="CLU_933633_0_0_6"/>
<dbReference type="Proteomes" id="UP000005380">
    <property type="component" value="Chromosome"/>
</dbReference>
<dbReference type="AlphaFoldDB" id="W0DZE6"/>
<keyword evidence="2" id="KW-1185">Reference proteome</keyword>
<dbReference type="RefSeq" id="WP_006459347.1">
    <property type="nucleotide sequence ID" value="NZ_CP007030.1"/>
</dbReference>
<proteinExistence type="predicted"/>
<dbReference type="InParanoid" id="W0DZE6"/>
<accession>W0DZE6</accession>
<dbReference type="KEGG" id="tao:THIAE_03060"/>
<dbReference type="OrthoDB" id="9822699at2"/>
<organism evidence="1 2">
    <name type="scientific">Thiomicrospira aerophila AL3</name>
    <dbReference type="NCBI Taxonomy" id="717772"/>
    <lineage>
        <taxon>Bacteria</taxon>
        <taxon>Pseudomonadati</taxon>
        <taxon>Pseudomonadota</taxon>
        <taxon>Gammaproteobacteria</taxon>
        <taxon>Thiotrichales</taxon>
        <taxon>Piscirickettsiaceae</taxon>
        <taxon>Thiomicrospira</taxon>
    </lineage>
</organism>
<name>W0DZE6_9GAMM</name>
<evidence type="ECO:0000313" key="1">
    <source>
        <dbReference type="EMBL" id="AHF02211.1"/>
    </source>
</evidence>
<sequence length="298" mass="33475">MALKTLAKPLAVTMLLSSGLALLGSWHGLAYQQTRVQQQATAQYQQQLAAQAEYQTWLASVQAMQPALSLLQLDATANDWLTALNKWQQAHQQAWPDLELTQSQPAYNWQRYQLHKQLRIKDLADYQAWLVWQAEPFHPGLLPVQCRWLSQGHRLKVDQPSQAFKGTIDCIWQLDVWQRLIGSEHAISVSPQALQDDDIYQAFVPDTPTASLVKSSQAATTAPVSATPIPAAVFSGVVADGQQQYVNIDNVWSKLPMNWCHWQIKHYDGYALWLSSSEASGRPQLIPLGQPLPNCTRD</sequence>
<dbReference type="STRING" id="717772.THIAE_03060"/>
<gene>
    <name evidence="1" type="ORF">THIAE_03060</name>
</gene>